<evidence type="ECO:0000313" key="1">
    <source>
        <dbReference type="EMBL" id="OAN46169.1"/>
    </source>
</evidence>
<dbReference type="InterPro" id="IPR009387">
    <property type="entry name" value="HigB-2"/>
</dbReference>
<sequence>MAYKIIMSTPLHAVAETPQYLKDCAAAGLTEDERKAIVDSVAGDPRQGVEIRGSGGVRKIRVAGRGKGKSGGYRVMLAYITPHAPVYLLALLSKGDRANFTAAEITGFKALTTAIGQYWRKGQE</sequence>
<organism evidence="1 2">
    <name type="scientific">Magnetospirillum moscoviense</name>
    <dbReference type="NCBI Taxonomy" id="1437059"/>
    <lineage>
        <taxon>Bacteria</taxon>
        <taxon>Pseudomonadati</taxon>
        <taxon>Pseudomonadota</taxon>
        <taxon>Alphaproteobacteria</taxon>
        <taxon>Rhodospirillales</taxon>
        <taxon>Rhodospirillaceae</taxon>
        <taxon>Magnetospirillum</taxon>
    </lineage>
</organism>
<evidence type="ECO:0000313" key="2">
    <source>
        <dbReference type="Proteomes" id="UP000078543"/>
    </source>
</evidence>
<dbReference type="PIRSF" id="PIRSF039032">
    <property type="entry name" value="HigB-2"/>
    <property type="match status" value="1"/>
</dbReference>
<keyword evidence="2" id="KW-1185">Reference proteome</keyword>
<accession>A0A178MBN4</accession>
<reference evidence="1 2" key="1">
    <citation type="submission" date="2016-04" db="EMBL/GenBank/DDBJ databases">
        <title>Draft genome sequence of freshwater magnetotactic bacteria Magnetospirillum marisnigri SP-1 and Magnetospirillum moscoviense BB-1.</title>
        <authorList>
            <person name="Koziaeva V."/>
            <person name="Dziuba M.V."/>
            <person name="Ivanov T.M."/>
            <person name="Kuznetsov B."/>
            <person name="Grouzdev D.S."/>
        </authorList>
    </citation>
    <scope>NUCLEOTIDE SEQUENCE [LARGE SCALE GENOMIC DNA]</scope>
    <source>
        <strain evidence="1 2">BB-1</strain>
    </source>
</reference>
<dbReference type="Pfam" id="PF06296">
    <property type="entry name" value="RelE"/>
    <property type="match status" value="1"/>
</dbReference>
<dbReference type="STRING" id="1437059.A6A05_16385"/>
<gene>
    <name evidence="1" type="ORF">A6A05_16385</name>
</gene>
<dbReference type="Proteomes" id="UP000078543">
    <property type="component" value="Unassembled WGS sequence"/>
</dbReference>
<name>A0A178MBN4_9PROT</name>
<proteinExistence type="predicted"/>
<comment type="caution">
    <text evidence="1">The sequence shown here is derived from an EMBL/GenBank/DDBJ whole genome shotgun (WGS) entry which is preliminary data.</text>
</comment>
<protein>
    <recommendedName>
        <fullName evidence="3">Addiction module toxin RelE</fullName>
    </recommendedName>
</protein>
<evidence type="ECO:0008006" key="3">
    <source>
        <dbReference type="Google" id="ProtNLM"/>
    </source>
</evidence>
<dbReference type="AlphaFoldDB" id="A0A178MBN4"/>
<dbReference type="EMBL" id="LWQU01000177">
    <property type="protein sequence ID" value="OAN46169.1"/>
    <property type="molecule type" value="Genomic_DNA"/>
</dbReference>